<dbReference type="SUPFAM" id="SSF53639">
    <property type="entry name" value="AraD/HMP-PK domain-like"/>
    <property type="match status" value="1"/>
</dbReference>
<gene>
    <name evidence="5" type="ORF">HDF15_000578</name>
</gene>
<protein>
    <submittedName>
        <fullName evidence="5">L-fuculose-phosphate aldolase</fullName>
        <ecNumber evidence="5">4.1.2.17</ecNumber>
    </submittedName>
</protein>
<evidence type="ECO:0000313" key="6">
    <source>
        <dbReference type="Proteomes" id="UP000584867"/>
    </source>
</evidence>
<evidence type="ECO:0000259" key="4">
    <source>
        <dbReference type="SMART" id="SM01007"/>
    </source>
</evidence>
<feature type="region of interest" description="Disordered" evidence="3">
    <location>
        <begin position="218"/>
        <end position="246"/>
    </location>
</feature>
<dbReference type="Pfam" id="PF00596">
    <property type="entry name" value="Aldolase_II"/>
    <property type="match status" value="1"/>
</dbReference>
<dbReference type="GO" id="GO:0008738">
    <property type="term" value="F:L-fuculose-phosphate aldolase activity"/>
    <property type="evidence" value="ECO:0007669"/>
    <property type="project" value="UniProtKB-EC"/>
</dbReference>
<reference evidence="5 6" key="1">
    <citation type="submission" date="2020-08" db="EMBL/GenBank/DDBJ databases">
        <title>Genomic Encyclopedia of Type Strains, Phase IV (KMG-V): Genome sequencing to study the core and pangenomes of soil and plant-associated prokaryotes.</title>
        <authorList>
            <person name="Whitman W."/>
        </authorList>
    </citation>
    <scope>NUCLEOTIDE SEQUENCE [LARGE SCALE GENOMIC DNA]</scope>
    <source>
        <strain evidence="5 6">X5P3</strain>
    </source>
</reference>
<dbReference type="InterPro" id="IPR036409">
    <property type="entry name" value="Aldolase_II/adducin_N_sf"/>
</dbReference>
<comment type="caution">
    <text evidence="5">The sequence shown here is derived from an EMBL/GenBank/DDBJ whole genome shotgun (WGS) entry which is preliminary data.</text>
</comment>
<dbReference type="AlphaFoldDB" id="A0A7W8E840"/>
<dbReference type="InterPro" id="IPR001303">
    <property type="entry name" value="Aldolase_II/adducin_N"/>
</dbReference>
<accession>A0A7W8E840</accession>
<dbReference type="GO" id="GO:0046872">
    <property type="term" value="F:metal ion binding"/>
    <property type="evidence" value="ECO:0007669"/>
    <property type="project" value="UniProtKB-KW"/>
</dbReference>
<dbReference type="GO" id="GO:0005829">
    <property type="term" value="C:cytosol"/>
    <property type="evidence" value="ECO:0007669"/>
    <property type="project" value="TreeGrafter"/>
</dbReference>
<sequence>MNESGCTTEEGLRRELVRFSRWLSRLGFTPGTSGNLSVRLDSRRLLVTPTGMSKGLVKTSDMVIVDLHGRQLAGSRKVTSEISMHLAIYTQRKDVDAVVHSHPPTATAFACSGRAIDEILCQEAVMTVGAVPLASYATTGTAEVAASMRPFISEYDAILLENHGAVSYGATLLDAFMKMETLEHLAHIALVARQLGSARPLGRDQVQQLQSARTKYVENVQEEGLSPQSGKEQAEYKANDISDSYL</sequence>
<evidence type="ECO:0000313" key="5">
    <source>
        <dbReference type="EMBL" id="MBB5062251.1"/>
    </source>
</evidence>
<dbReference type="EMBL" id="JACHIO010000002">
    <property type="protein sequence ID" value="MBB5062251.1"/>
    <property type="molecule type" value="Genomic_DNA"/>
</dbReference>
<evidence type="ECO:0000256" key="2">
    <source>
        <dbReference type="ARBA" id="ARBA00023239"/>
    </source>
</evidence>
<proteinExistence type="predicted"/>
<evidence type="ECO:0000256" key="1">
    <source>
        <dbReference type="ARBA" id="ARBA00022723"/>
    </source>
</evidence>
<dbReference type="PANTHER" id="PTHR22789">
    <property type="entry name" value="FUCULOSE PHOSPHATE ALDOLASE"/>
    <property type="match status" value="1"/>
</dbReference>
<feature type="domain" description="Class II aldolase/adducin N-terminal" evidence="4">
    <location>
        <begin position="14"/>
        <end position="190"/>
    </location>
</feature>
<dbReference type="InterPro" id="IPR050197">
    <property type="entry name" value="Aldolase_class_II_sugar_metab"/>
</dbReference>
<dbReference type="EC" id="4.1.2.17" evidence="5"/>
<dbReference type="PANTHER" id="PTHR22789:SF0">
    <property type="entry name" value="3-OXO-TETRONATE 4-PHOSPHATE DECARBOXYLASE-RELATED"/>
    <property type="match status" value="1"/>
</dbReference>
<keyword evidence="1" id="KW-0479">Metal-binding</keyword>
<dbReference type="Gene3D" id="3.40.225.10">
    <property type="entry name" value="Class II aldolase/adducin N-terminal domain"/>
    <property type="match status" value="1"/>
</dbReference>
<dbReference type="SMART" id="SM01007">
    <property type="entry name" value="Aldolase_II"/>
    <property type="match status" value="1"/>
</dbReference>
<dbReference type="RefSeq" id="WP_221314244.1">
    <property type="nucleotide sequence ID" value="NZ_JACHIO010000002.1"/>
</dbReference>
<evidence type="ECO:0000256" key="3">
    <source>
        <dbReference type="SAM" id="MobiDB-lite"/>
    </source>
</evidence>
<keyword evidence="2 5" id="KW-0456">Lyase</keyword>
<dbReference type="GO" id="GO:0019323">
    <property type="term" value="P:pentose catabolic process"/>
    <property type="evidence" value="ECO:0007669"/>
    <property type="project" value="TreeGrafter"/>
</dbReference>
<organism evidence="5 6">
    <name type="scientific">Granulicella mallensis</name>
    <dbReference type="NCBI Taxonomy" id="940614"/>
    <lineage>
        <taxon>Bacteria</taxon>
        <taxon>Pseudomonadati</taxon>
        <taxon>Acidobacteriota</taxon>
        <taxon>Terriglobia</taxon>
        <taxon>Terriglobales</taxon>
        <taxon>Acidobacteriaceae</taxon>
        <taxon>Granulicella</taxon>
    </lineage>
</organism>
<name>A0A7W8E840_9BACT</name>
<dbReference type="Proteomes" id="UP000584867">
    <property type="component" value="Unassembled WGS sequence"/>
</dbReference>